<keyword evidence="11" id="KW-0539">Nucleus</keyword>
<dbReference type="AlphaFoldDB" id="B4N2X0"/>
<dbReference type="GO" id="GO:0051301">
    <property type="term" value="P:cell division"/>
    <property type="evidence" value="ECO:0007669"/>
    <property type="project" value="UniProtKB-KW"/>
</dbReference>
<feature type="compositionally biased region" description="Low complexity" evidence="18">
    <location>
        <begin position="374"/>
        <end position="392"/>
    </location>
</feature>
<keyword evidence="10" id="KW-0206">Cytoskeleton</keyword>
<feature type="region of interest" description="Disordered" evidence="18">
    <location>
        <begin position="254"/>
        <end position="406"/>
    </location>
</feature>
<keyword evidence="7" id="KW-0963">Cytoplasm</keyword>
<dbReference type="PANTHER" id="PTHR12161">
    <property type="entry name" value="IST1 FAMILY MEMBER"/>
    <property type="match status" value="1"/>
</dbReference>
<evidence type="ECO:0000256" key="11">
    <source>
        <dbReference type="ARBA" id="ARBA00023242"/>
    </source>
</evidence>
<sequence>MFSSGPNYNKLKTNLRLALNRLKLLEKKKSELTQKSRKEIADYLATGKTERARIRVEHIIREDYLVEAMEIVEMYCDLLLARFGLITQMKELDAGIAEPVSSLVWVCPRLQSDIAELKVISDIFIHKYGPQFAEHSRTATGEHFVSEKLMHKLTLQAPPKLLVEKYLIAIAKNYNIEYEPDPQVMQEEQKPDQQPQAHLIDLSDRNNLSGGSGGAPPPQMGFIGYPAVPPLPSMPEPPTSKPFNYPPFGGGGGGGAAAMNPMQPPPPFAYNIPPNQPPAPAVLPSKCSGNVPEEKDLNTNFINQETKEAEASGSGGSCSPDENILRPKPDYDPPPRYTSINPVNLQNANKPKPQPRSKLPPGGPAQPSAPPDIDLPSLPNVPLDLPDVPSPSSGGGKKDDDDEIDFDDLSRRFENLKKRK</sequence>
<evidence type="ECO:0000256" key="3">
    <source>
        <dbReference type="ARBA" id="ARBA00004300"/>
    </source>
</evidence>
<accession>B4N2X0</accession>
<evidence type="ECO:0000256" key="18">
    <source>
        <dbReference type="SAM" id="MobiDB-lite"/>
    </source>
</evidence>
<keyword evidence="12" id="KW-0131">Cell cycle</keyword>
<feature type="compositionally biased region" description="Pro residues" evidence="18">
    <location>
        <begin position="262"/>
        <end position="281"/>
    </location>
</feature>
<evidence type="ECO:0000256" key="16">
    <source>
        <dbReference type="ARBA" id="ARBA00046920"/>
    </source>
</evidence>
<keyword evidence="13" id="KW-0968">Cytoplasmic vesicle</keyword>
<dbReference type="EMBL" id="CH964062">
    <property type="protein sequence ID" value="EDW78709.2"/>
    <property type="molecule type" value="Genomic_DNA"/>
</dbReference>
<name>B4N2X0_DROWI</name>
<dbReference type="InterPro" id="IPR042277">
    <property type="entry name" value="IST1-like"/>
</dbReference>
<dbReference type="STRING" id="7260.B4N2X0"/>
<dbReference type="Gene3D" id="1.20.1260.60">
    <property type="entry name" value="Vacuolar protein sorting-associated protein Ist1"/>
    <property type="match status" value="1"/>
</dbReference>
<evidence type="ECO:0000256" key="2">
    <source>
        <dbReference type="ARBA" id="ARBA00004259"/>
    </source>
</evidence>
<proteinExistence type="inferred from homology"/>
<evidence type="ECO:0000256" key="4">
    <source>
        <dbReference type="ARBA" id="ARBA00004541"/>
    </source>
</evidence>
<dbReference type="GO" id="GO:0015031">
    <property type="term" value="P:protein transport"/>
    <property type="evidence" value="ECO:0007669"/>
    <property type="project" value="InterPro"/>
</dbReference>
<dbReference type="eggNOG" id="KOG2027">
    <property type="taxonomic scope" value="Eukaryota"/>
</dbReference>
<dbReference type="InterPro" id="IPR005061">
    <property type="entry name" value="Ist1"/>
</dbReference>
<keyword evidence="9" id="KW-0132">Cell division</keyword>
<evidence type="ECO:0000256" key="1">
    <source>
        <dbReference type="ARBA" id="ARBA00004214"/>
    </source>
</evidence>
<dbReference type="FunFam" id="1.20.1260.60:FF:000001">
    <property type="entry name" value="IST1 homolog isoform X1"/>
    <property type="match status" value="1"/>
</dbReference>
<evidence type="ECO:0000256" key="17">
    <source>
        <dbReference type="SAM" id="Coils"/>
    </source>
</evidence>
<dbReference type="GO" id="GO:0030496">
    <property type="term" value="C:midbody"/>
    <property type="evidence" value="ECO:0007669"/>
    <property type="project" value="UniProtKB-SubCell"/>
</dbReference>
<dbReference type="GO" id="GO:0005635">
    <property type="term" value="C:nuclear envelope"/>
    <property type="evidence" value="ECO:0007669"/>
    <property type="project" value="UniProtKB-SubCell"/>
</dbReference>
<dbReference type="FunCoup" id="B4N2X0">
    <property type="interactions" value="1534"/>
</dbReference>
<organism evidence="19 20">
    <name type="scientific">Drosophila willistoni</name>
    <name type="common">Fruit fly</name>
    <dbReference type="NCBI Taxonomy" id="7260"/>
    <lineage>
        <taxon>Eukaryota</taxon>
        <taxon>Metazoa</taxon>
        <taxon>Ecdysozoa</taxon>
        <taxon>Arthropoda</taxon>
        <taxon>Hexapoda</taxon>
        <taxon>Insecta</taxon>
        <taxon>Pterygota</taxon>
        <taxon>Neoptera</taxon>
        <taxon>Endopterygota</taxon>
        <taxon>Diptera</taxon>
        <taxon>Brachycera</taxon>
        <taxon>Muscomorpha</taxon>
        <taxon>Ephydroidea</taxon>
        <taxon>Drosophilidae</taxon>
        <taxon>Drosophila</taxon>
        <taxon>Sophophora</taxon>
    </lineage>
</organism>
<dbReference type="OrthoDB" id="29853at2759"/>
<comment type="subunit">
    <text evidence="16">Interacts with CHMP1A, CHMP1B, VPS4A and VTA1. Interacts with SPAST, STAMBP, and USP8. May interact with VPS37B. May associate with the ESCRT-I complex. Interacts with MITD1, in competition with VSP4. Interacts with SPART (via MIT domain); leading to the recruitment of SPART to midbodies. Interacts with SPAST.</text>
</comment>
<dbReference type="SMR" id="B4N2X0"/>
<evidence type="ECO:0000256" key="8">
    <source>
        <dbReference type="ARBA" id="ARBA00022553"/>
    </source>
</evidence>
<dbReference type="InParanoid" id="B4N2X0"/>
<dbReference type="PANTHER" id="PTHR12161:SF5">
    <property type="entry name" value="IST1 HOMOLOG"/>
    <property type="match status" value="1"/>
</dbReference>
<evidence type="ECO:0000256" key="7">
    <source>
        <dbReference type="ARBA" id="ARBA00022490"/>
    </source>
</evidence>
<evidence type="ECO:0000313" key="19">
    <source>
        <dbReference type="EMBL" id="EDW78709.2"/>
    </source>
</evidence>
<comment type="subcellular location">
    <subcellularLocation>
        <location evidence="3">Cytoplasm</location>
        <location evidence="3">Cytoskeleton</location>
        <location evidence="3">Microtubule organizing center</location>
        <location evidence="3">Centrosome</location>
    </subcellularLocation>
    <subcellularLocation>
        <location evidence="4">Cytoplasmic vesicle</location>
    </subcellularLocation>
    <subcellularLocation>
        <location evidence="1">Midbody</location>
    </subcellularLocation>
    <subcellularLocation>
        <location evidence="2">Nucleus envelope</location>
    </subcellularLocation>
</comment>
<dbReference type="HOGENOM" id="CLU_037652_0_0_1"/>
<keyword evidence="20" id="KW-1185">Reference proteome</keyword>
<feature type="compositionally biased region" description="Pro residues" evidence="18">
    <location>
        <begin position="361"/>
        <end position="370"/>
    </location>
</feature>
<evidence type="ECO:0000313" key="20">
    <source>
        <dbReference type="Proteomes" id="UP000007798"/>
    </source>
</evidence>
<evidence type="ECO:0000256" key="15">
    <source>
        <dbReference type="ARBA" id="ARBA00046124"/>
    </source>
</evidence>
<evidence type="ECO:0000256" key="12">
    <source>
        <dbReference type="ARBA" id="ARBA00023306"/>
    </source>
</evidence>
<comment type="function">
    <text evidence="15">ESCRT-III-like protein involved in cytokinesis, nuclear envelope reassembly and endosomal tubulation. Is required for efficient abscission during cytokinesis. Involved in recruiting VPS4A and/or VPS4B to the midbody of dividing cells. During late anaphase, involved in nuclear envelope reassembly and mitotic spindle disassembly together with the ESCRT-III complex: IST1 acts by mediating the recruitment of SPAST to the nuclear membrane, leading to microtubule severing. Recruited to the reforming nuclear envelope (NE) during anaphase by LEMD2. Regulates early endosomal tubulation together with the ESCRT-III complex by mediating the recruitment of SPAST.</text>
</comment>
<keyword evidence="17" id="KW-0175">Coiled coil</keyword>
<evidence type="ECO:0000256" key="9">
    <source>
        <dbReference type="ARBA" id="ARBA00022618"/>
    </source>
</evidence>
<evidence type="ECO:0000256" key="6">
    <source>
        <dbReference type="ARBA" id="ARBA00014513"/>
    </source>
</evidence>
<evidence type="ECO:0000256" key="10">
    <source>
        <dbReference type="ARBA" id="ARBA00023212"/>
    </source>
</evidence>
<dbReference type="Pfam" id="PF03398">
    <property type="entry name" value="Ist1"/>
    <property type="match status" value="1"/>
</dbReference>
<comment type="similarity">
    <text evidence="5">Belongs to the IST1 family.</text>
</comment>
<feature type="compositionally biased region" description="Basic and acidic residues" evidence="18">
    <location>
        <begin position="323"/>
        <end position="333"/>
    </location>
</feature>
<reference evidence="19 20" key="1">
    <citation type="journal article" date="2007" name="Nature">
        <title>Evolution of genes and genomes on the Drosophila phylogeny.</title>
        <authorList>
            <consortium name="Drosophila 12 Genomes Consortium"/>
            <person name="Clark A.G."/>
            <person name="Eisen M.B."/>
            <person name="Smith D.R."/>
            <person name="Bergman C.M."/>
            <person name="Oliver B."/>
            <person name="Markow T.A."/>
            <person name="Kaufman T.C."/>
            <person name="Kellis M."/>
            <person name="Gelbart W."/>
            <person name="Iyer V.N."/>
            <person name="Pollard D.A."/>
            <person name="Sackton T.B."/>
            <person name="Larracuente A.M."/>
            <person name="Singh N.D."/>
            <person name="Abad J.P."/>
            <person name="Abt D.N."/>
            <person name="Adryan B."/>
            <person name="Aguade M."/>
            <person name="Akashi H."/>
            <person name="Anderson W.W."/>
            <person name="Aquadro C.F."/>
            <person name="Ardell D.H."/>
            <person name="Arguello R."/>
            <person name="Artieri C.G."/>
            <person name="Barbash D.A."/>
            <person name="Barker D."/>
            <person name="Barsanti P."/>
            <person name="Batterham P."/>
            <person name="Batzoglou S."/>
            <person name="Begun D."/>
            <person name="Bhutkar A."/>
            <person name="Blanco E."/>
            <person name="Bosak S.A."/>
            <person name="Bradley R.K."/>
            <person name="Brand A.D."/>
            <person name="Brent M.R."/>
            <person name="Brooks A.N."/>
            <person name="Brown R.H."/>
            <person name="Butlin R.K."/>
            <person name="Caggese C."/>
            <person name="Calvi B.R."/>
            <person name="Bernardo de Carvalho A."/>
            <person name="Caspi A."/>
            <person name="Castrezana S."/>
            <person name="Celniker S.E."/>
            <person name="Chang J.L."/>
            <person name="Chapple C."/>
            <person name="Chatterji S."/>
            <person name="Chinwalla A."/>
            <person name="Civetta A."/>
            <person name="Clifton S.W."/>
            <person name="Comeron J.M."/>
            <person name="Costello J.C."/>
            <person name="Coyne J.A."/>
            <person name="Daub J."/>
            <person name="David R.G."/>
            <person name="Delcher A.L."/>
            <person name="Delehaunty K."/>
            <person name="Do C.B."/>
            <person name="Ebling H."/>
            <person name="Edwards K."/>
            <person name="Eickbush T."/>
            <person name="Evans J.D."/>
            <person name="Filipski A."/>
            <person name="Findeiss S."/>
            <person name="Freyhult E."/>
            <person name="Fulton L."/>
            <person name="Fulton R."/>
            <person name="Garcia A.C."/>
            <person name="Gardiner A."/>
            <person name="Garfield D.A."/>
            <person name="Garvin B.E."/>
            <person name="Gibson G."/>
            <person name="Gilbert D."/>
            <person name="Gnerre S."/>
            <person name="Godfrey J."/>
            <person name="Good R."/>
            <person name="Gotea V."/>
            <person name="Gravely B."/>
            <person name="Greenberg A.J."/>
            <person name="Griffiths-Jones S."/>
            <person name="Gross S."/>
            <person name="Guigo R."/>
            <person name="Gustafson E.A."/>
            <person name="Haerty W."/>
            <person name="Hahn M.W."/>
            <person name="Halligan D.L."/>
            <person name="Halpern A.L."/>
            <person name="Halter G.M."/>
            <person name="Han M.V."/>
            <person name="Heger A."/>
            <person name="Hillier L."/>
            <person name="Hinrichs A.S."/>
            <person name="Holmes I."/>
            <person name="Hoskins R.A."/>
            <person name="Hubisz M.J."/>
            <person name="Hultmark D."/>
            <person name="Huntley M.A."/>
            <person name="Jaffe D.B."/>
            <person name="Jagadeeshan S."/>
            <person name="Jeck W.R."/>
            <person name="Johnson J."/>
            <person name="Jones C.D."/>
            <person name="Jordan W.C."/>
            <person name="Karpen G.H."/>
            <person name="Kataoka E."/>
            <person name="Keightley P.D."/>
            <person name="Kheradpour P."/>
            <person name="Kirkness E.F."/>
            <person name="Koerich L.B."/>
            <person name="Kristiansen K."/>
            <person name="Kudrna D."/>
            <person name="Kulathinal R.J."/>
            <person name="Kumar S."/>
            <person name="Kwok R."/>
            <person name="Lander E."/>
            <person name="Langley C.H."/>
            <person name="Lapoint R."/>
            <person name="Lazzaro B.P."/>
            <person name="Lee S.J."/>
            <person name="Levesque L."/>
            <person name="Li R."/>
            <person name="Lin C.F."/>
            <person name="Lin M.F."/>
            <person name="Lindblad-Toh K."/>
            <person name="Llopart A."/>
            <person name="Long M."/>
            <person name="Low L."/>
            <person name="Lozovsky E."/>
            <person name="Lu J."/>
            <person name="Luo M."/>
            <person name="Machado C.A."/>
            <person name="Makalowski W."/>
            <person name="Marzo M."/>
            <person name="Matsuda M."/>
            <person name="Matzkin L."/>
            <person name="McAllister B."/>
            <person name="McBride C.S."/>
            <person name="McKernan B."/>
            <person name="McKernan K."/>
            <person name="Mendez-Lago M."/>
            <person name="Minx P."/>
            <person name="Mollenhauer M.U."/>
            <person name="Montooth K."/>
            <person name="Mount S.M."/>
            <person name="Mu X."/>
            <person name="Myers E."/>
            <person name="Negre B."/>
            <person name="Newfeld S."/>
            <person name="Nielsen R."/>
            <person name="Noor M.A."/>
            <person name="O'Grady P."/>
            <person name="Pachter L."/>
            <person name="Papaceit M."/>
            <person name="Parisi M.J."/>
            <person name="Parisi M."/>
            <person name="Parts L."/>
            <person name="Pedersen J.S."/>
            <person name="Pesole G."/>
            <person name="Phillippy A.M."/>
            <person name="Ponting C.P."/>
            <person name="Pop M."/>
            <person name="Porcelli D."/>
            <person name="Powell J.R."/>
            <person name="Prohaska S."/>
            <person name="Pruitt K."/>
            <person name="Puig M."/>
            <person name="Quesneville H."/>
            <person name="Ram K.R."/>
            <person name="Rand D."/>
            <person name="Rasmussen M.D."/>
            <person name="Reed L.K."/>
            <person name="Reenan R."/>
            <person name="Reily A."/>
            <person name="Remington K.A."/>
            <person name="Rieger T.T."/>
            <person name="Ritchie M.G."/>
            <person name="Robin C."/>
            <person name="Rogers Y.H."/>
            <person name="Rohde C."/>
            <person name="Rozas J."/>
            <person name="Rubenfield M.J."/>
            <person name="Ruiz A."/>
            <person name="Russo S."/>
            <person name="Salzberg S.L."/>
            <person name="Sanchez-Gracia A."/>
            <person name="Saranga D.J."/>
            <person name="Sato H."/>
            <person name="Schaeffer S.W."/>
            <person name="Schatz M.C."/>
            <person name="Schlenke T."/>
            <person name="Schwartz R."/>
            <person name="Segarra C."/>
            <person name="Singh R.S."/>
            <person name="Sirot L."/>
            <person name="Sirota M."/>
            <person name="Sisneros N.B."/>
            <person name="Smith C.D."/>
            <person name="Smith T.F."/>
            <person name="Spieth J."/>
            <person name="Stage D.E."/>
            <person name="Stark A."/>
            <person name="Stephan W."/>
            <person name="Strausberg R.L."/>
            <person name="Strempel S."/>
            <person name="Sturgill D."/>
            <person name="Sutton G."/>
            <person name="Sutton G.G."/>
            <person name="Tao W."/>
            <person name="Teichmann S."/>
            <person name="Tobari Y.N."/>
            <person name="Tomimura Y."/>
            <person name="Tsolas J.M."/>
            <person name="Valente V.L."/>
            <person name="Venter E."/>
            <person name="Venter J.C."/>
            <person name="Vicario S."/>
            <person name="Vieira F.G."/>
            <person name="Vilella A.J."/>
            <person name="Villasante A."/>
            <person name="Walenz B."/>
            <person name="Wang J."/>
            <person name="Wasserman M."/>
            <person name="Watts T."/>
            <person name="Wilson D."/>
            <person name="Wilson R.K."/>
            <person name="Wing R.A."/>
            <person name="Wolfner M.F."/>
            <person name="Wong A."/>
            <person name="Wong G.K."/>
            <person name="Wu C.I."/>
            <person name="Wu G."/>
            <person name="Yamamoto D."/>
            <person name="Yang H.P."/>
            <person name="Yang S.P."/>
            <person name="Yorke J.A."/>
            <person name="Yoshida K."/>
            <person name="Zdobnov E."/>
            <person name="Zhang P."/>
            <person name="Zhang Y."/>
            <person name="Zimin A.V."/>
            <person name="Baldwin J."/>
            <person name="Abdouelleil A."/>
            <person name="Abdulkadir J."/>
            <person name="Abebe A."/>
            <person name="Abera B."/>
            <person name="Abreu J."/>
            <person name="Acer S.C."/>
            <person name="Aftuck L."/>
            <person name="Alexander A."/>
            <person name="An P."/>
            <person name="Anderson E."/>
            <person name="Anderson S."/>
            <person name="Arachi H."/>
            <person name="Azer M."/>
            <person name="Bachantsang P."/>
            <person name="Barry A."/>
            <person name="Bayul T."/>
            <person name="Berlin A."/>
            <person name="Bessette D."/>
            <person name="Bloom T."/>
            <person name="Blye J."/>
            <person name="Boguslavskiy L."/>
            <person name="Bonnet C."/>
            <person name="Boukhgalter B."/>
            <person name="Bourzgui I."/>
            <person name="Brown A."/>
            <person name="Cahill P."/>
            <person name="Channer S."/>
            <person name="Cheshatsang Y."/>
            <person name="Chuda L."/>
            <person name="Citroen M."/>
            <person name="Collymore A."/>
            <person name="Cooke P."/>
            <person name="Costello M."/>
            <person name="D'Aco K."/>
            <person name="Daza R."/>
            <person name="De Haan G."/>
            <person name="DeGray S."/>
            <person name="DeMaso C."/>
            <person name="Dhargay N."/>
            <person name="Dooley K."/>
            <person name="Dooley E."/>
            <person name="Doricent M."/>
            <person name="Dorje P."/>
            <person name="Dorjee K."/>
            <person name="Dupes A."/>
            <person name="Elong R."/>
            <person name="Falk J."/>
            <person name="Farina A."/>
            <person name="Faro S."/>
            <person name="Ferguson D."/>
            <person name="Fisher S."/>
            <person name="Foley C.D."/>
            <person name="Franke A."/>
            <person name="Friedrich D."/>
            <person name="Gadbois L."/>
            <person name="Gearin G."/>
            <person name="Gearin C.R."/>
            <person name="Giannoukos G."/>
            <person name="Goode T."/>
            <person name="Graham J."/>
            <person name="Grandbois E."/>
            <person name="Grewal S."/>
            <person name="Gyaltsen K."/>
            <person name="Hafez N."/>
            <person name="Hagos B."/>
            <person name="Hall J."/>
            <person name="Henson C."/>
            <person name="Hollinger A."/>
            <person name="Honan T."/>
            <person name="Huard M.D."/>
            <person name="Hughes L."/>
            <person name="Hurhula B."/>
            <person name="Husby M.E."/>
            <person name="Kamat A."/>
            <person name="Kanga B."/>
            <person name="Kashin S."/>
            <person name="Khazanovich D."/>
            <person name="Kisner P."/>
            <person name="Lance K."/>
            <person name="Lara M."/>
            <person name="Lee W."/>
            <person name="Lennon N."/>
            <person name="Letendre F."/>
            <person name="LeVine R."/>
            <person name="Lipovsky A."/>
            <person name="Liu X."/>
            <person name="Liu J."/>
            <person name="Liu S."/>
            <person name="Lokyitsang T."/>
            <person name="Lokyitsang Y."/>
            <person name="Lubonja R."/>
            <person name="Lui A."/>
            <person name="MacDonald P."/>
            <person name="Magnisalis V."/>
            <person name="Maru K."/>
            <person name="Matthews C."/>
            <person name="McCusker W."/>
            <person name="McDonough S."/>
            <person name="Mehta T."/>
            <person name="Meldrim J."/>
            <person name="Meneus L."/>
            <person name="Mihai O."/>
            <person name="Mihalev A."/>
            <person name="Mihova T."/>
            <person name="Mittelman R."/>
            <person name="Mlenga V."/>
            <person name="Montmayeur A."/>
            <person name="Mulrain L."/>
            <person name="Navidi A."/>
            <person name="Naylor J."/>
            <person name="Negash T."/>
            <person name="Nguyen T."/>
            <person name="Nguyen N."/>
            <person name="Nicol R."/>
            <person name="Norbu C."/>
            <person name="Norbu N."/>
            <person name="Novod N."/>
            <person name="O'Neill B."/>
            <person name="Osman S."/>
            <person name="Markiewicz E."/>
            <person name="Oyono O.L."/>
            <person name="Patti C."/>
            <person name="Phunkhang P."/>
            <person name="Pierre F."/>
            <person name="Priest M."/>
            <person name="Raghuraman S."/>
            <person name="Rege F."/>
            <person name="Reyes R."/>
            <person name="Rise C."/>
            <person name="Rogov P."/>
            <person name="Ross K."/>
            <person name="Ryan E."/>
            <person name="Settipalli S."/>
            <person name="Shea T."/>
            <person name="Sherpa N."/>
            <person name="Shi L."/>
            <person name="Shih D."/>
            <person name="Sparrow T."/>
            <person name="Spaulding J."/>
            <person name="Stalker J."/>
            <person name="Stange-Thomann N."/>
            <person name="Stavropoulos S."/>
            <person name="Stone C."/>
            <person name="Strader C."/>
            <person name="Tesfaye S."/>
            <person name="Thomson T."/>
            <person name="Thoulutsang Y."/>
            <person name="Thoulutsang D."/>
            <person name="Topham K."/>
            <person name="Topping I."/>
            <person name="Tsamla T."/>
            <person name="Vassiliev H."/>
            <person name="Vo A."/>
            <person name="Wangchuk T."/>
            <person name="Wangdi T."/>
            <person name="Weiand M."/>
            <person name="Wilkinson J."/>
            <person name="Wilson A."/>
            <person name="Yadav S."/>
            <person name="Young G."/>
            <person name="Yu Q."/>
            <person name="Zembek L."/>
            <person name="Zhong D."/>
            <person name="Zimmer A."/>
            <person name="Zwirko Z."/>
            <person name="Jaffe D.B."/>
            <person name="Alvarez P."/>
            <person name="Brockman W."/>
            <person name="Butler J."/>
            <person name="Chin C."/>
            <person name="Gnerre S."/>
            <person name="Grabherr M."/>
            <person name="Kleber M."/>
            <person name="Mauceli E."/>
            <person name="MacCallum I."/>
        </authorList>
    </citation>
    <scope>NUCLEOTIDE SEQUENCE [LARGE SCALE GENOMIC DNA]</scope>
    <source>
        <strain evidence="20">Tucson 14030-0811.24</strain>
    </source>
</reference>
<protein>
    <recommendedName>
        <fullName evidence="6">IST1 homolog</fullName>
    </recommendedName>
    <alternativeName>
        <fullName evidence="14">Charged multivesicular body protein 8</fullName>
    </alternativeName>
</protein>
<evidence type="ECO:0000256" key="5">
    <source>
        <dbReference type="ARBA" id="ARBA00005536"/>
    </source>
</evidence>
<dbReference type="GO" id="GO:0005813">
    <property type="term" value="C:centrosome"/>
    <property type="evidence" value="ECO:0007669"/>
    <property type="project" value="UniProtKB-SubCell"/>
</dbReference>
<dbReference type="GO" id="GO:0031410">
    <property type="term" value="C:cytoplasmic vesicle"/>
    <property type="evidence" value="ECO:0007669"/>
    <property type="project" value="UniProtKB-SubCell"/>
</dbReference>
<feature type="compositionally biased region" description="Polar residues" evidence="18">
    <location>
        <begin position="338"/>
        <end position="349"/>
    </location>
</feature>
<evidence type="ECO:0000256" key="14">
    <source>
        <dbReference type="ARBA" id="ARBA00032374"/>
    </source>
</evidence>
<feature type="coiled-coil region" evidence="17">
    <location>
        <begin position="8"/>
        <end position="42"/>
    </location>
</feature>
<dbReference type="Proteomes" id="UP000007798">
    <property type="component" value="Unassembled WGS sequence"/>
</dbReference>
<gene>
    <name evidence="19" type="primary">Dwil\GK12575</name>
    <name evidence="19" type="ORF">Dwil_GK12575</name>
</gene>
<keyword evidence="8" id="KW-0597">Phosphoprotein</keyword>
<evidence type="ECO:0000256" key="13">
    <source>
        <dbReference type="ARBA" id="ARBA00023329"/>
    </source>
</evidence>
<dbReference type="KEGG" id="dwi:6645082"/>